<dbReference type="Proteomes" id="UP001363151">
    <property type="component" value="Unassembled WGS sequence"/>
</dbReference>
<keyword evidence="2" id="KW-1185">Reference proteome</keyword>
<dbReference type="GO" id="GO:0005737">
    <property type="term" value="C:cytoplasm"/>
    <property type="evidence" value="ECO:0007669"/>
    <property type="project" value="TreeGrafter"/>
</dbReference>
<sequence>MGDVEVRKEDQLLINEFGRLNAKMHERKADRAVLQKSLEEFDDATTELAMGDGDDVKLMLGGESFVDVGEDFATEYCEAEQEKIQAEMDHEDAEIEKIAARQKELKVVLYGRFGSQINLEE</sequence>
<dbReference type="GO" id="GO:0006457">
    <property type="term" value="P:protein folding"/>
    <property type="evidence" value="ECO:0007669"/>
    <property type="project" value="UniProtKB-UniRule"/>
</dbReference>
<dbReference type="InterPro" id="IPR002777">
    <property type="entry name" value="PFD_beta-like"/>
</dbReference>
<name>A0ABR1FPD4_AURAN</name>
<dbReference type="PANTHER" id="PTHR21100:SF9">
    <property type="entry name" value="PREFOLDIN SUBUNIT 4"/>
    <property type="match status" value="1"/>
</dbReference>
<dbReference type="GO" id="GO:0016272">
    <property type="term" value="C:prefoldin complex"/>
    <property type="evidence" value="ECO:0007669"/>
    <property type="project" value="UniProtKB-UniRule"/>
</dbReference>
<accession>A0ABR1FPD4</accession>
<dbReference type="CDD" id="cd23165">
    <property type="entry name" value="Prefoldin_4"/>
    <property type="match status" value="1"/>
</dbReference>
<dbReference type="EMBL" id="JBBJCI010000301">
    <property type="protein sequence ID" value="KAK7234966.1"/>
    <property type="molecule type" value="Genomic_DNA"/>
</dbReference>
<organism evidence="1 2">
    <name type="scientific">Aureococcus anophagefferens</name>
    <name type="common">Harmful bloom alga</name>
    <dbReference type="NCBI Taxonomy" id="44056"/>
    <lineage>
        <taxon>Eukaryota</taxon>
        <taxon>Sar</taxon>
        <taxon>Stramenopiles</taxon>
        <taxon>Ochrophyta</taxon>
        <taxon>Pelagophyceae</taxon>
        <taxon>Pelagomonadales</taxon>
        <taxon>Pelagomonadaceae</taxon>
        <taxon>Aureococcus</taxon>
    </lineage>
</organism>
<gene>
    <name evidence="1" type="primary">PFDN4</name>
    <name evidence="1" type="ORF">SO694_0022809</name>
</gene>
<reference evidence="1 2" key="1">
    <citation type="submission" date="2024-03" db="EMBL/GenBank/DDBJ databases">
        <title>Aureococcus anophagefferens CCMP1851 and Kratosvirus quantuckense: Draft genome of a second virus-susceptible host strain in the model system.</title>
        <authorList>
            <person name="Chase E."/>
            <person name="Truchon A.R."/>
            <person name="Schepens W."/>
            <person name="Wilhelm S.W."/>
        </authorList>
    </citation>
    <scope>NUCLEOTIDE SEQUENCE [LARGE SCALE GENOMIC DNA]</scope>
    <source>
        <strain evidence="1 2">CCMP1851</strain>
    </source>
</reference>
<evidence type="ECO:0000313" key="2">
    <source>
        <dbReference type="Proteomes" id="UP001363151"/>
    </source>
</evidence>
<evidence type="ECO:0000313" key="1">
    <source>
        <dbReference type="EMBL" id="KAK7234966.1"/>
    </source>
</evidence>
<dbReference type="SUPFAM" id="SSF46579">
    <property type="entry name" value="Prefoldin"/>
    <property type="match status" value="1"/>
</dbReference>
<dbReference type="KEGG" id="aaf:AURANDRAFT_26407"/>
<dbReference type="PIRSF" id="PIRSF016477">
    <property type="entry name" value="Prefoldin_subunit_4"/>
    <property type="match status" value="1"/>
</dbReference>
<dbReference type="GO" id="GO:0051082">
    <property type="term" value="F:unfolded protein binding"/>
    <property type="evidence" value="ECO:0007669"/>
    <property type="project" value="InterPro"/>
</dbReference>
<proteinExistence type="predicted"/>
<dbReference type="Pfam" id="PF01920">
    <property type="entry name" value="Prefoldin_2"/>
    <property type="match status" value="1"/>
</dbReference>
<protein>
    <submittedName>
        <fullName evidence="1">Prefoldin</fullName>
    </submittedName>
</protein>
<dbReference type="InterPro" id="IPR016661">
    <property type="entry name" value="PFDN4"/>
</dbReference>
<dbReference type="PANTHER" id="PTHR21100">
    <property type="entry name" value="PREFOLDIN SUBUNIT 4"/>
    <property type="match status" value="1"/>
</dbReference>
<comment type="caution">
    <text evidence="1">The sequence shown here is derived from an EMBL/GenBank/DDBJ whole genome shotgun (WGS) entry which is preliminary data.</text>
</comment>